<keyword evidence="2" id="KW-1185">Reference proteome</keyword>
<gene>
    <name evidence="1" type="ORF">OXH18_06480</name>
</gene>
<dbReference type="EMBL" id="CP113797">
    <property type="protein sequence ID" value="WAL61627.1"/>
    <property type="molecule type" value="Genomic_DNA"/>
</dbReference>
<organism evidence="1 2">
    <name type="scientific">Thermocoleostomius sinensis A174</name>
    <dbReference type="NCBI Taxonomy" id="2016057"/>
    <lineage>
        <taxon>Bacteria</taxon>
        <taxon>Bacillati</taxon>
        <taxon>Cyanobacteriota</taxon>
        <taxon>Cyanophyceae</taxon>
        <taxon>Oculatellales</taxon>
        <taxon>Oculatellaceae</taxon>
        <taxon>Thermocoleostomius</taxon>
    </lineage>
</organism>
<protein>
    <submittedName>
        <fullName evidence="1">DUF4278 domain-containing protein</fullName>
    </submittedName>
</protein>
<reference evidence="1" key="1">
    <citation type="submission" date="2022-12" db="EMBL/GenBank/DDBJ databases">
        <title>Polyphasic identification of a Novel Hot-Spring Cyanobacterium Ocullathermofonsia sinensis gen nov. sp. nov. and Genomic Insights on its Adaptations to the Thermal Habitat.</title>
        <authorList>
            <person name="Daroch M."/>
            <person name="Tang J."/>
            <person name="Jiang Y."/>
        </authorList>
    </citation>
    <scope>NUCLEOTIDE SEQUENCE</scope>
    <source>
        <strain evidence="1">PKUAC-SCTA174</strain>
    </source>
</reference>
<accession>A0A9E8ZEN7</accession>
<dbReference type="Pfam" id="PF14105">
    <property type="entry name" value="DUF4278"/>
    <property type="match status" value="1"/>
</dbReference>
<dbReference type="Proteomes" id="UP001163152">
    <property type="component" value="Chromosome"/>
</dbReference>
<proteinExistence type="predicted"/>
<name>A0A9E8ZEN7_9CYAN</name>
<dbReference type="RefSeq" id="WP_268611639.1">
    <property type="nucleotide sequence ID" value="NZ_CP113797.1"/>
</dbReference>
<dbReference type="AlphaFoldDB" id="A0A9E8ZEN7"/>
<evidence type="ECO:0000313" key="2">
    <source>
        <dbReference type="Proteomes" id="UP001163152"/>
    </source>
</evidence>
<evidence type="ECO:0000313" key="1">
    <source>
        <dbReference type="EMBL" id="WAL61627.1"/>
    </source>
</evidence>
<sequence>MKIKYRGVSYEYNPPAVEYGDLSQSGKYRGLDVRFRNPKKVPVLQPTLDLLYRGTAYTANPVEVKDAIESTEVDAPEVAATINAPASSIQDRARVLMMNHHRKVKQRQQAMLSRLDARVGLSGDEAGRYWNHIQGKVHPSFGDSYDRSHAALS</sequence>
<dbReference type="KEGG" id="tsin:OXH18_06480"/>
<dbReference type="InterPro" id="IPR025458">
    <property type="entry name" value="DUF4278"/>
</dbReference>